<name>A6J7K3_RAT</name>
<sequence length="84" mass="9411">MGIFHGHSPEEKCRTRPRKETGTKSSTHAFKILHPRIPGLRGLLQPKLRTSHILVHLTVMRLLAVCNFSEGSKVLCLLNIALAF</sequence>
<dbReference type="AlphaFoldDB" id="A6J7K3"/>
<accession>A6J7K3</accession>
<dbReference type="EMBL" id="CH473977">
    <property type="protein sequence ID" value="EDL98353.1"/>
    <property type="molecule type" value="Genomic_DNA"/>
</dbReference>
<proteinExistence type="predicted"/>
<evidence type="ECO:0000313" key="2">
    <source>
        <dbReference type="EMBL" id="EDL98353.1"/>
    </source>
</evidence>
<evidence type="ECO:0000256" key="1">
    <source>
        <dbReference type="SAM" id="MobiDB-lite"/>
    </source>
</evidence>
<feature type="region of interest" description="Disordered" evidence="1">
    <location>
        <begin position="1"/>
        <end position="27"/>
    </location>
</feature>
<evidence type="ECO:0000313" key="3">
    <source>
        <dbReference type="Proteomes" id="UP000234681"/>
    </source>
</evidence>
<dbReference type="Proteomes" id="UP000234681">
    <property type="component" value="Chromosome 17"/>
</dbReference>
<gene>
    <name evidence="2" type="ORF">rCG_43949</name>
</gene>
<feature type="compositionally biased region" description="Basic and acidic residues" evidence="1">
    <location>
        <begin position="7"/>
        <end position="22"/>
    </location>
</feature>
<protein>
    <submittedName>
        <fullName evidence="2">RCG43949</fullName>
    </submittedName>
</protein>
<reference evidence="3" key="1">
    <citation type="submission" date="2005-09" db="EMBL/GenBank/DDBJ databases">
        <authorList>
            <person name="Mural R.J."/>
            <person name="Li P.W."/>
            <person name="Adams M.D."/>
            <person name="Amanatides P.G."/>
            <person name="Baden-Tillson H."/>
            <person name="Barnstead M."/>
            <person name="Chin S.H."/>
            <person name="Dew I."/>
            <person name="Evans C.A."/>
            <person name="Ferriera S."/>
            <person name="Flanigan M."/>
            <person name="Fosler C."/>
            <person name="Glodek A."/>
            <person name="Gu Z."/>
            <person name="Holt R.A."/>
            <person name="Jennings D."/>
            <person name="Kraft C.L."/>
            <person name="Lu F."/>
            <person name="Nguyen T."/>
            <person name="Nusskern D.R."/>
            <person name="Pfannkoch C.M."/>
            <person name="Sitter C."/>
            <person name="Sutton G.G."/>
            <person name="Venter J.C."/>
            <person name="Wang Z."/>
            <person name="Woodage T."/>
            <person name="Zheng X.H."/>
            <person name="Zhong F."/>
        </authorList>
    </citation>
    <scope>NUCLEOTIDE SEQUENCE [LARGE SCALE GENOMIC DNA]</scope>
    <source>
        <strain>BN</strain>
        <strain evidence="3">Sprague-Dawley</strain>
    </source>
</reference>
<organism evidence="2 3">
    <name type="scientific">Rattus norvegicus</name>
    <name type="common">Rat</name>
    <dbReference type="NCBI Taxonomy" id="10116"/>
    <lineage>
        <taxon>Eukaryota</taxon>
        <taxon>Metazoa</taxon>
        <taxon>Chordata</taxon>
        <taxon>Craniata</taxon>
        <taxon>Vertebrata</taxon>
        <taxon>Euteleostomi</taxon>
        <taxon>Mammalia</taxon>
        <taxon>Eutheria</taxon>
        <taxon>Euarchontoglires</taxon>
        <taxon>Glires</taxon>
        <taxon>Rodentia</taxon>
        <taxon>Myomorpha</taxon>
        <taxon>Muroidea</taxon>
        <taxon>Muridae</taxon>
        <taxon>Murinae</taxon>
        <taxon>Rattus</taxon>
    </lineage>
</organism>